<dbReference type="Proteomes" id="UP000800200">
    <property type="component" value="Unassembled WGS sequence"/>
</dbReference>
<protein>
    <submittedName>
        <fullName evidence="1">Uncharacterized protein</fullName>
    </submittedName>
</protein>
<accession>A0A6A6E227</accession>
<proteinExistence type="predicted"/>
<reference evidence="1" key="1">
    <citation type="journal article" date="2020" name="Stud. Mycol.">
        <title>101 Dothideomycetes genomes: a test case for predicting lifestyles and emergence of pathogens.</title>
        <authorList>
            <person name="Haridas S."/>
            <person name="Albert R."/>
            <person name="Binder M."/>
            <person name="Bloem J."/>
            <person name="Labutti K."/>
            <person name="Salamov A."/>
            <person name="Andreopoulos B."/>
            <person name="Baker S."/>
            <person name="Barry K."/>
            <person name="Bills G."/>
            <person name="Bluhm B."/>
            <person name="Cannon C."/>
            <person name="Castanera R."/>
            <person name="Culley D."/>
            <person name="Daum C."/>
            <person name="Ezra D."/>
            <person name="Gonzalez J."/>
            <person name="Henrissat B."/>
            <person name="Kuo A."/>
            <person name="Liang C."/>
            <person name="Lipzen A."/>
            <person name="Lutzoni F."/>
            <person name="Magnuson J."/>
            <person name="Mondo S."/>
            <person name="Nolan M."/>
            <person name="Ohm R."/>
            <person name="Pangilinan J."/>
            <person name="Park H.-J."/>
            <person name="Ramirez L."/>
            <person name="Alfaro M."/>
            <person name="Sun H."/>
            <person name="Tritt A."/>
            <person name="Yoshinaga Y."/>
            <person name="Zwiers L.-H."/>
            <person name="Turgeon B."/>
            <person name="Goodwin S."/>
            <person name="Spatafora J."/>
            <person name="Crous P."/>
            <person name="Grigoriev I."/>
        </authorList>
    </citation>
    <scope>NUCLEOTIDE SEQUENCE</scope>
    <source>
        <strain evidence="1">CBS 207.26</strain>
    </source>
</reference>
<sequence>MLDGLRPLVLYLPLTALLRQPYRPGRAMCSTCRSLLCFDNRIDQGERCALLFAF</sequence>
<dbReference type="EMBL" id="ML994631">
    <property type="protein sequence ID" value="KAF2186007.1"/>
    <property type="molecule type" value="Genomic_DNA"/>
</dbReference>
<name>A0A6A6E227_9PEZI</name>
<keyword evidence="2" id="KW-1185">Reference proteome</keyword>
<gene>
    <name evidence="1" type="ORF">K469DRAFT_707197</name>
</gene>
<evidence type="ECO:0000313" key="2">
    <source>
        <dbReference type="Proteomes" id="UP000800200"/>
    </source>
</evidence>
<evidence type="ECO:0000313" key="1">
    <source>
        <dbReference type="EMBL" id="KAF2186007.1"/>
    </source>
</evidence>
<dbReference type="AlphaFoldDB" id="A0A6A6E227"/>
<organism evidence="1 2">
    <name type="scientific">Zopfia rhizophila CBS 207.26</name>
    <dbReference type="NCBI Taxonomy" id="1314779"/>
    <lineage>
        <taxon>Eukaryota</taxon>
        <taxon>Fungi</taxon>
        <taxon>Dikarya</taxon>
        <taxon>Ascomycota</taxon>
        <taxon>Pezizomycotina</taxon>
        <taxon>Dothideomycetes</taxon>
        <taxon>Dothideomycetes incertae sedis</taxon>
        <taxon>Zopfiaceae</taxon>
        <taxon>Zopfia</taxon>
    </lineage>
</organism>